<keyword evidence="4" id="KW-0677">Repeat</keyword>
<dbReference type="SUPFAM" id="SSF46548">
    <property type="entry name" value="alpha-helical ferredoxin"/>
    <property type="match status" value="1"/>
</dbReference>
<dbReference type="EMBL" id="JARRAG010000002">
    <property type="protein sequence ID" value="MDG3004266.1"/>
    <property type="molecule type" value="Genomic_DNA"/>
</dbReference>
<dbReference type="InterPro" id="IPR024569">
    <property type="entry name" value="LutB_C"/>
</dbReference>
<dbReference type="InterPro" id="IPR004452">
    <property type="entry name" value="LutB/LldF"/>
</dbReference>
<evidence type="ECO:0000256" key="7">
    <source>
        <dbReference type="ARBA" id="ARBA00023014"/>
    </source>
</evidence>
<name>A0ABT6F9M7_9BACT</name>
<keyword evidence="6" id="KW-0408">Iron</keyword>
<sequence>MSRPVDAAANAALFIADPAHQETHDRLVWGMRQHRDKAVAAIPEWERLRDLASKLKEHTLTHLDRYLEQFEANATKRGAQVHWARDAAEHNEIVAQIFLDRGARRIVKSKSMLQEECGMMPYLAGRGLEVVESDLGERIQQLDHEGPSHIFVPAIHKLRTDVAALFAKNLGTDPDDSEPHHLAEAMRQNARPKFLRADAGMTGANFAVAETGGFVVCTNEGNADIGATLPKLHVASVGIEKLVPRARDLGVFVRLLARSGLGSAMTQYTSHFHGPKPGGELHIVLVDNTRSARLGSPEFWEVLKCIRCGACMNTCPVYRRSGGLAYGATYSGPIGVILDPGFDHRKYGELPFHSTLCGSCTEVCPVKIDVSGQIAKWRRVIASEGLMAPGESIGMKALGATLAHPATFHAAEAIGLAAIAHLPRAVVDNPLNPWTKHREMPTPPAETFRSWHERNRGGA</sequence>
<dbReference type="InterPro" id="IPR017896">
    <property type="entry name" value="4Fe4S_Fe-S-bd"/>
</dbReference>
<dbReference type="Pfam" id="PF02589">
    <property type="entry name" value="LUD_dom"/>
    <property type="match status" value="1"/>
</dbReference>
<dbReference type="Proteomes" id="UP001216907">
    <property type="component" value="Unassembled WGS sequence"/>
</dbReference>
<evidence type="ECO:0000256" key="4">
    <source>
        <dbReference type="ARBA" id="ARBA00022737"/>
    </source>
</evidence>
<keyword evidence="3" id="KW-0479">Metal-binding</keyword>
<keyword evidence="2" id="KW-0004">4Fe-4S</keyword>
<dbReference type="InterPro" id="IPR037171">
    <property type="entry name" value="NagB/RpiA_transferase-like"/>
</dbReference>
<dbReference type="RefSeq" id="WP_277860626.1">
    <property type="nucleotide sequence ID" value="NZ_JARRAG010000002.1"/>
</dbReference>
<feature type="region of interest" description="Disordered" evidence="8">
    <location>
        <begin position="434"/>
        <end position="459"/>
    </location>
</feature>
<dbReference type="Pfam" id="PF11870">
    <property type="entry name" value="LutB_C"/>
    <property type="match status" value="1"/>
</dbReference>
<dbReference type="InterPro" id="IPR009051">
    <property type="entry name" value="Helical_ferredxn"/>
</dbReference>
<evidence type="ECO:0000256" key="6">
    <source>
        <dbReference type="ARBA" id="ARBA00023004"/>
    </source>
</evidence>
<dbReference type="PANTHER" id="PTHR47153:SF2">
    <property type="entry name" value="LACTATE UTILIZATION PROTEIN B"/>
    <property type="match status" value="1"/>
</dbReference>
<dbReference type="Gene3D" id="1.10.1060.10">
    <property type="entry name" value="Alpha-helical ferredoxin"/>
    <property type="match status" value="1"/>
</dbReference>
<dbReference type="InterPro" id="IPR003741">
    <property type="entry name" value="LUD_dom"/>
</dbReference>
<dbReference type="Gene3D" id="3.40.50.10420">
    <property type="entry name" value="NagB/RpiA/CoA transferase-like"/>
    <property type="match status" value="1"/>
</dbReference>
<feature type="domain" description="4Fe-4S ferredoxin-type" evidence="9">
    <location>
        <begin position="295"/>
        <end position="317"/>
    </location>
</feature>
<keyword evidence="11" id="KW-1185">Reference proteome</keyword>
<dbReference type="PROSITE" id="PS51379">
    <property type="entry name" value="4FE4S_FER_2"/>
    <property type="match status" value="1"/>
</dbReference>
<dbReference type="InterPro" id="IPR017900">
    <property type="entry name" value="4Fe4S_Fe_S_CS"/>
</dbReference>
<evidence type="ECO:0000256" key="5">
    <source>
        <dbReference type="ARBA" id="ARBA00022982"/>
    </source>
</evidence>
<dbReference type="Pfam" id="PF13183">
    <property type="entry name" value="Fer4_8"/>
    <property type="match status" value="1"/>
</dbReference>
<dbReference type="SUPFAM" id="SSF100950">
    <property type="entry name" value="NagB/RpiA/CoA transferase-like"/>
    <property type="match status" value="1"/>
</dbReference>
<accession>A0ABT6F9M7</accession>
<keyword evidence="1" id="KW-0813">Transport</keyword>
<evidence type="ECO:0000259" key="9">
    <source>
        <dbReference type="PROSITE" id="PS51379"/>
    </source>
</evidence>
<reference evidence="10 11" key="1">
    <citation type="submission" date="2023-03" db="EMBL/GenBank/DDBJ databases">
        <title>Paludisphaera mucosa sp. nov. a novel planctomycete from northern fen.</title>
        <authorList>
            <person name="Ivanova A."/>
        </authorList>
    </citation>
    <scope>NUCLEOTIDE SEQUENCE [LARGE SCALE GENOMIC DNA]</scope>
    <source>
        <strain evidence="10 11">Pla2</strain>
    </source>
</reference>
<evidence type="ECO:0000256" key="2">
    <source>
        <dbReference type="ARBA" id="ARBA00022485"/>
    </source>
</evidence>
<dbReference type="PROSITE" id="PS00198">
    <property type="entry name" value="4FE4S_FER_1"/>
    <property type="match status" value="1"/>
</dbReference>
<evidence type="ECO:0000313" key="10">
    <source>
        <dbReference type="EMBL" id="MDG3004266.1"/>
    </source>
</evidence>
<evidence type="ECO:0000256" key="1">
    <source>
        <dbReference type="ARBA" id="ARBA00022448"/>
    </source>
</evidence>
<dbReference type="InterPro" id="IPR024185">
    <property type="entry name" value="FTHF_cligase-like_sf"/>
</dbReference>
<evidence type="ECO:0000256" key="8">
    <source>
        <dbReference type="SAM" id="MobiDB-lite"/>
    </source>
</evidence>
<dbReference type="PANTHER" id="PTHR47153">
    <property type="entry name" value="LACTATE UTILIZATION PROTEIN B"/>
    <property type="match status" value="1"/>
</dbReference>
<proteinExistence type="predicted"/>
<keyword evidence="7" id="KW-0411">Iron-sulfur</keyword>
<evidence type="ECO:0000313" key="11">
    <source>
        <dbReference type="Proteomes" id="UP001216907"/>
    </source>
</evidence>
<protein>
    <submittedName>
        <fullName evidence="10">Lactate utilization protein B</fullName>
    </submittedName>
</protein>
<organism evidence="10 11">
    <name type="scientific">Paludisphaera mucosa</name>
    <dbReference type="NCBI Taxonomy" id="3030827"/>
    <lineage>
        <taxon>Bacteria</taxon>
        <taxon>Pseudomonadati</taxon>
        <taxon>Planctomycetota</taxon>
        <taxon>Planctomycetia</taxon>
        <taxon>Isosphaerales</taxon>
        <taxon>Isosphaeraceae</taxon>
        <taxon>Paludisphaera</taxon>
    </lineage>
</organism>
<comment type="caution">
    <text evidence="10">The sequence shown here is derived from an EMBL/GenBank/DDBJ whole genome shotgun (WGS) entry which is preliminary data.</text>
</comment>
<evidence type="ECO:0000256" key="3">
    <source>
        <dbReference type="ARBA" id="ARBA00022723"/>
    </source>
</evidence>
<keyword evidence="5" id="KW-0249">Electron transport</keyword>
<feature type="compositionally biased region" description="Basic and acidic residues" evidence="8">
    <location>
        <begin position="449"/>
        <end position="459"/>
    </location>
</feature>
<gene>
    <name evidence="10" type="ORF">PZE19_10805</name>
</gene>